<dbReference type="Pfam" id="PF00642">
    <property type="entry name" value="zf-CCCH"/>
    <property type="match status" value="1"/>
</dbReference>
<comment type="caution">
    <text evidence="7">The sequence shown here is derived from an EMBL/GenBank/DDBJ whole genome shotgun (WGS) entry which is preliminary data.</text>
</comment>
<gene>
    <name evidence="7" type="ORF">ANE_LOCUS11375</name>
</gene>
<keyword evidence="4" id="KW-0238">DNA-binding</keyword>
<dbReference type="GO" id="GO:0003677">
    <property type="term" value="F:DNA binding"/>
    <property type="evidence" value="ECO:0007669"/>
    <property type="project" value="UniProtKB-KW"/>
</dbReference>
<dbReference type="EMBL" id="CABITT030000004">
    <property type="protein sequence ID" value="VVB00931.1"/>
    <property type="molecule type" value="Genomic_DNA"/>
</dbReference>
<dbReference type="OrthoDB" id="411372at2759"/>
<evidence type="ECO:0000259" key="6">
    <source>
        <dbReference type="PROSITE" id="PS50103"/>
    </source>
</evidence>
<reference evidence="7" key="1">
    <citation type="submission" date="2019-07" db="EMBL/GenBank/DDBJ databases">
        <authorList>
            <person name="Dittberner H."/>
        </authorList>
    </citation>
    <scope>NUCLEOTIDE SEQUENCE [LARGE SCALE GENOMIC DNA]</scope>
</reference>
<protein>
    <recommendedName>
        <fullName evidence="6">C3H1-type domain-containing protein</fullName>
    </recommendedName>
</protein>
<dbReference type="PROSITE" id="PS50103">
    <property type="entry name" value="ZF_C3H1"/>
    <property type="match status" value="2"/>
</dbReference>
<evidence type="ECO:0000256" key="3">
    <source>
        <dbReference type="ARBA" id="ARBA00022833"/>
    </source>
</evidence>
<feature type="domain" description="C3H1-type" evidence="6">
    <location>
        <begin position="9"/>
        <end position="37"/>
    </location>
</feature>
<dbReference type="AlphaFoldDB" id="A0A565BH66"/>
<organism evidence="7 8">
    <name type="scientific">Arabis nemorensis</name>
    <dbReference type="NCBI Taxonomy" id="586526"/>
    <lineage>
        <taxon>Eukaryota</taxon>
        <taxon>Viridiplantae</taxon>
        <taxon>Streptophyta</taxon>
        <taxon>Embryophyta</taxon>
        <taxon>Tracheophyta</taxon>
        <taxon>Spermatophyta</taxon>
        <taxon>Magnoliopsida</taxon>
        <taxon>eudicotyledons</taxon>
        <taxon>Gunneridae</taxon>
        <taxon>Pentapetalae</taxon>
        <taxon>rosids</taxon>
        <taxon>malvids</taxon>
        <taxon>Brassicales</taxon>
        <taxon>Brassicaceae</taxon>
        <taxon>Arabideae</taxon>
        <taxon>Arabis</taxon>
    </lineage>
</organism>
<keyword evidence="1 5" id="KW-0479">Metal-binding</keyword>
<dbReference type="Proteomes" id="UP000489600">
    <property type="component" value="Unassembled WGS sequence"/>
</dbReference>
<dbReference type="PANTHER" id="PTHR12506:SF20">
    <property type="entry name" value="ZINC FINGER CCCH DOMAIN-CONTAINING PROTEIN 67"/>
    <property type="match status" value="1"/>
</dbReference>
<dbReference type="SUPFAM" id="SSF90229">
    <property type="entry name" value="CCCH zinc finger"/>
    <property type="match status" value="2"/>
</dbReference>
<dbReference type="InterPro" id="IPR050974">
    <property type="entry name" value="Plant_ZF_CCCH"/>
</dbReference>
<evidence type="ECO:0000313" key="7">
    <source>
        <dbReference type="EMBL" id="VVB00931.1"/>
    </source>
</evidence>
<feature type="domain" description="C3H1-type" evidence="6">
    <location>
        <begin position="53"/>
        <end position="81"/>
    </location>
</feature>
<evidence type="ECO:0000256" key="2">
    <source>
        <dbReference type="ARBA" id="ARBA00022771"/>
    </source>
</evidence>
<keyword evidence="2 5" id="KW-0863">Zinc-finger</keyword>
<dbReference type="PANTHER" id="PTHR12506">
    <property type="entry name" value="PROTEIN PHOSPHATASE RELATED"/>
    <property type="match status" value="1"/>
</dbReference>
<evidence type="ECO:0000313" key="8">
    <source>
        <dbReference type="Proteomes" id="UP000489600"/>
    </source>
</evidence>
<dbReference type="SMART" id="SM00356">
    <property type="entry name" value="ZnF_C3H1"/>
    <property type="match status" value="2"/>
</dbReference>
<accession>A0A565BH66</accession>
<sequence>MAGDKFPQRPGQPDCVGYLKTAYCPLKKKCKYHHPKNITPSECYVNAVGLPLRPGQPICPHYSRFGLCQSVLACKFDHSSTNASSSGSK</sequence>
<name>A0A565BH66_9BRAS</name>
<evidence type="ECO:0000256" key="4">
    <source>
        <dbReference type="ARBA" id="ARBA00023125"/>
    </source>
</evidence>
<dbReference type="GO" id="GO:0008270">
    <property type="term" value="F:zinc ion binding"/>
    <property type="evidence" value="ECO:0007669"/>
    <property type="project" value="UniProtKB-KW"/>
</dbReference>
<evidence type="ECO:0000256" key="1">
    <source>
        <dbReference type="ARBA" id="ARBA00022723"/>
    </source>
</evidence>
<feature type="zinc finger region" description="C3H1-type" evidence="5">
    <location>
        <begin position="53"/>
        <end position="81"/>
    </location>
</feature>
<proteinExistence type="predicted"/>
<dbReference type="Gene3D" id="4.10.1000.10">
    <property type="entry name" value="Zinc finger, CCCH-type"/>
    <property type="match status" value="1"/>
</dbReference>
<dbReference type="GO" id="GO:0003729">
    <property type="term" value="F:mRNA binding"/>
    <property type="evidence" value="ECO:0007669"/>
    <property type="project" value="TreeGrafter"/>
</dbReference>
<dbReference type="InterPro" id="IPR036855">
    <property type="entry name" value="Znf_CCCH_sf"/>
</dbReference>
<feature type="zinc finger region" description="C3H1-type" evidence="5">
    <location>
        <begin position="9"/>
        <end position="37"/>
    </location>
</feature>
<keyword evidence="3 5" id="KW-0862">Zinc</keyword>
<keyword evidence="8" id="KW-1185">Reference proteome</keyword>
<evidence type="ECO:0000256" key="5">
    <source>
        <dbReference type="PROSITE-ProRule" id="PRU00723"/>
    </source>
</evidence>
<dbReference type="InterPro" id="IPR000571">
    <property type="entry name" value="Znf_CCCH"/>
</dbReference>